<dbReference type="FunFam" id="3.30.70.270:FF:000062">
    <property type="entry name" value="Uncharacterized protein"/>
    <property type="match status" value="1"/>
</dbReference>
<name>A0A8C5PU31_9ANUR</name>
<dbReference type="Proteomes" id="UP000694569">
    <property type="component" value="Unplaced"/>
</dbReference>
<dbReference type="EC" id="3.1.26.4" evidence="2"/>
<dbReference type="InterPro" id="IPR043128">
    <property type="entry name" value="Rev_trsase/Diguanyl_cyclase"/>
</dbReference>
<proteinExistence type="inferred from homology"/>
<dbReference type="AlphaFoldDB" id="A0A8C5PU31"/>
<evidence type="ECO:0000313" key="5">
    <source>
        <dbReference type="Ensembl" id="ENSLLEP00000027966.1"/>
    </source>
</evidence>
<dbReference type="InterPro" id="IPR000477">
    <property type="entry name" value="RT_dom"/>
</dbReference>
<feature type="domain" description="Reverse transcriptase" evidence="4">
    <location>
        <begin position="262"/>
        <end position="441"/>
    </location>
</feature>
<dbReference type="InterPro" id="IPR041577">
    <property type="entry name" value="RT_RNaseH_2"/>
</dbReference>
<evidence type="ECO:0000256" key="3">
    <source>
        <dbReference type="ARBA" id="ARBA00023268"/>
    </source>
</evidence>
<evidence type="ECO:0000259" key="4">
    <source>
        <dbReference type="PROSITE" id="PS50878"/>
    </source>
</evidence>
<evidence type="ECO:0000313" key="6">
    <source>
        <dbReference type="Proteomes" id="UP000694569"/>
    </source>
</evidence>
<dbReference type="FunFam" id="3.10.20.370:FF:000001">
    <property type="entry name" value="Retrovirus-related Pol polyprotein from transposon 17.6-like protein"/>
    <property type="match status" value="1"/>
</dbReference>
<dbReference type="InterPro" id="IPR050951">
    <property type="entry name" value="Retrovirus_Pol_polyprotein"/>
</dbReference>
<dbReference type="Pfam" id="PF00078">
    <property type="entry name" value="RVT_1"/>
    <property type="match status" value="1"/>
</dbReference>
<dbReference type="PANTHER" id="PTHR37984:SF5">
    <property type="entry name" value="PROTEIN NYNRIN-LIKE"/>
    <property type="match status" value="1"/>
</dbReference>
<evidence type="ECO:0000256" key="2">
    <source>
        <dbReference type="ARBA" id="ARBA00012180"/>
    </source>
</evidence>
<keyword evidence="3" id="KW-0511">Multifunctional enzyme</keyword>
<accession>A0A8C5PU31</accession>
<sequence>MICPMELEALICPVERKPCAPIILGTNARIVQDMFRTYLSEVGDVSLARLMEVSPVLGKECRRLALQAKPGSCYYSGKESVFLKPGETKTLRAIASMHHEISGGTRQYLVESLTEEDTKNGWTLIPEVKDWRNHWCKDFPVMIQNFTPTEVRIDRHQKIGVIHLIEQVSSVMSMKAELGSNLEGCIDFDLEDSPLPQEWKDRLRSKLITREEVFSREELDVGCARSATHAIRLSNSTPFRERSRRIPPRDVEDVRDILQRMEESGIIKESRSPYASPIVIVRKKNGTVRLCIDYRTLNKRTVPDQYTLPRIEDLLNALSGSQWFSVLDLRSGYYQVPLNEEDQEKTAFICPLGFYEFTRMPQGITGAPATFQRLMEKTVGDMNPKECLVYLDDLIVFGRTPEEHEQRLLKVLDRLQAEGLKLSLDKCRFARDSVTYIGHIVSAEGVATDPAKIEAVVNWPRPDTISELRSFLGFCGYYRRFVKDYSKIARELHNLLKVTSVIEGAKVPSPKDSFGNKWTSGCEEAFLTLKERLTEAPVLAYADPEKQYVLHVDASMEALGGVLHQSYPEGLRPVAYISRSLTGAEKNYPVHKLEFLALKWAIVDKLHDYLYGTTFEVRTDNNPLTYIQTTAKLDATGHRWLAALSSYNFSLKYKPGPKNVSADALSRRPGLLPHEEKEEWEEIPGPGVGAFCHTYVVAEKQEEFSDLRGIDSISYSSEAVPEIFCAPVILQHWSQITNEEKKKAQSQDWYIGTVLKAMRVKNPKLLSSLPIGQRDVYR</sequence>
<organism evidence="5 6">
    <name type="scientific">Leptobrachium leishanense</name>
    <name type="common">Leishan spiny toad</name>
    <dbReference type="NCBI Taxonomy" id="445787"/>
    <lineage>
        <taxon>Eukaryota</taxon>
        <taxon>Metazoa</taxon>
        <taxon>Chordata</taxon>
        <taxon>Craniata</taxon>
        <taxon>Vertebrata</taxon>
        <taxon>Euteleostomi</taxon>
        <taxon>Amphibia</taxon>
        <taxon>Batrachia</taxon>
        <taxon>Anura</taxon>
        <taxon>Pelobatoidea</taxon>
        <taxon>Megophryidae</taxon>
        <taxon>Leptobrachium</taxon>
    </lineage>
</organism>
<evidence type="ECO:0000256" key="1">
    <source>
        <dbReference type="ARBA" id="ARBA00010879"/>
    </source>
</evidence>
<dbReference type="Gene3D" id="3.10.20.370">
    <property type="match status" value="1"/>
</dbReference>
<comment type="similarity">
    <text evidence="1">Belongs to the beta type-B retroviral polymerase family. HERV class-II K(HML-2) pol subfamily.</text>
</comment>
<dbReference type="SUPFAM" id="SSF56672">
    <property type="entry name" value="DNA/RNA polymerases"/>
    <property type="match status" value="1"/>
</dbReference>
<reference evidence="5" key="2">
    <citation type="submission" date="2025-09" db="UniProtKB">
        <authorList>
            <consortium name="Ensembl"/>
        </authorList>
    </citation>
    <scope>IDENTIFICATION</scope>
</reference>
<dbReference type="GO" id="GO:0004523">
    <property type="term" value="F:RNA-DNA hybrid ribonuclease activity"/>
    <property type="evidence" value="ECO:0007669"/>
    <property type="project" value="UniProtKB-EC"/>
</dbReference>
<dbReference type="Ensembl" id="ENSLLET00000029058.1">
    <property type="protein sequence ID" value="ENSLLEP00000027966.1"/>
    <property type="gene ID" value="ENSLLEG00000017768.1"/>
</dbReference>
<dbReference type="CDD" id="cd01647">
    <property type="entry name" value="RT_LTR"/>
    <property type="match status" value="1"/>
</dbReference>
<dbReference type="PANTHER" id="PTHR37984">
    <property type="entry name" value="PROTEIN CBG26694"/>
    <property type="match status" value="1"/>
</dbReference>
<reference evidence="5" key="1">
    <citation type="submission" date="2025-08" db="UniProtKB">
        <authorList>
            <consortium name="Ensembl"/>
        </authorList>
    </citation>
    <scope>IDENTIFICATION</scope>
</reference>
<dbReference type="CDD" id="cd09274">
    <property type="entry name" value="RNase_HI_RT_Ty3"/>
    <property type="match status" value="1"/>
</dbReference>
<dbReference type="Gene3D" id="3.30.70.270">
    <property type="match status" value="2"/>
</dbReference>
<dbReference type="OrthoDB" id="9950135at2759"/>
<keyword evidence="6" id="KW-1185">Reference proteome</keyword>
<dbReference type="Gene3D" id="3.10.10.10">
    <property type="entry name" value="HIV Type 1 Reverse Transcriptase, subunit A, domain 1"/>
    <property type="match status" value="1"/>
</dbReference>
<protein>
    <recommendedName>
        <fullName evidence="2">ribonuclease H</fullName>
        <ecNumber evidence="2">3.1.26.4</ecNumber>
    </recommendedName>
</protein>
<dbReference type="GeneTree" id="ENSGT01100000263500"/>
<dbReference type="FunFam" id="3.10.10.10:FF:000004">
    <property type="entry name" value="Uncharacterized protein"/>
    <property type="match status" value="1"/>
</dbReference>
<dbReference type="Pfam" id="PF17919">
    <property type="entry name" value="RT_RNaseH_2"/>
    <property type="match status" value="1"/>
</dbReference>
<dbReference type="InterPro" id="IPR043502">
    <property type="entry name" value="DNA/RNA_pol_sf"/>
</dbReference>
<dbReference type="PROSITE" id="PS50878">
    <property type="entry name" value="RT_POL"/>
    <property type="match status" value="1"/>
</dbReference>